<dbReference type="InterPro" id="IPR045249">
    <property type="entry name" value="HARBI1-like"/>
</dbReference>
<dbReference type="Pfam" id="PF13359">
    <property type="entry name" value="DDE_Tnp_4"/>
    <property type="match status" value="1"/>
</dbReference>
<dbReference type="EMBL" id="QXFT01001174">
    <property type="protein sequence ID" value="KAE9326464.1"/>
    <property type="molecule type" value="Genomic_DNA"/>
</dbReference>
<dbReference type="Proteomes" id="UP000434957">
    <property type="component" value="Unassembled WGS sequence"/>
</dbReference>
<sequence>SIPNSCARVPRLPAALAEANRPFNQTYCNRHPKVFRDNYRVSHHVFDSLVEICDAQITEPVRSKRELLGVTLDWLATGSSVRAQEDKFKIAYSTCHKYRTLGMMAIIGSLQHLISLPSEVCPEFALRCSHFNQALCAIDGVHFQLQVAEEDASPFRSRKGTTTTNVLIASDWNLQVAFVYAGMEGSAHDSSVLSFSGFMASIPANYYVLADAGYALTAQVLTPFRGVRYHLQEWGPRCKRPQNAKELFNLKHAKARNAVERLIGVLKRRFRALRHVNECELVVVKATIFACCCLHNFIRRVDSADTGDDFAGEAEPTYDDDVIPFDFETGSSWRDYMANQMWIEYEGFQTMSVADNSPQG</sequence>
<dbReference type="PANTHER" id="PTHR22930:SF251">
    <property type="entry name" value="DDE TNP4 DOMAIN-CONTAINING PROTEIN"/>
    <property type="match status" value="1"/>
</dbReference>
<organism evidence="9 10">
    <name type="scientific">Phytophthora rubi</name>
    <dbReference type="NCBI Taxonomy" id="129364"/>
    <lineage>
        <taxon>Eukaryota</taxon>
        <taxon>Sar</taxon>
        <taxon>Stramenopiles</taxon>
        <taxon>Oomycota</taxon>
        <taxon>Peronosporomycetes</taxon>
        <taxon>Peronosporales</taxon>
        <taxon>Peronosporaceae</taxon>
        <taxon>Phytophthora</taxon>
    </lineage>
</organism>
<dbReference type="GO" id="GO:0004518">
    <property type="term" value="F:nuclease activity"/>
    <property type="evidence" value="ECO:0007669"/>
    <property type="project" value="UniProtKB-KW"/>
</dbReference>
<keyword evidence="5" id="KW-0479">Metal-binding</keyword>
<keyword evidence="10" id="KW-1185">Reference proteome</keyword>
<reference evidence="9 10" key="1">
    <citation type="submission" date="2018-08" db="EMBL/GenBank/DDBJ databases">
        <title>Genomic investigation of the strawberry pathogen Phytophthora fragariae indicates pathogenicity is determined by transcriptional variation in three key races.</title>
        <authorList>
            <person name="Adams T.M."/>
            <person name="Armitage A.D."/>
            <person name="Sobczyk M.K."/>
            <person name="Bates H.J."/>
            <person name="Dunwell J.M."/>
            <person name="Nellist C.F."/>
            <person name="Harrison R.J."/>
        </authorList>
    </citation>
    <scope>NUCLEOTIDE SEQUENCE [LARGE SCALE GENOMIC DNA]</scope>
    <source>
        <strain evidence="9 10">SCRP333</strain>
    </source>
</reference>
<accession>A0A6A4EQR7</accession>
<dbReference type="AlphaFoldDB" id="A0A6A4EQR7"/>
<evidence type="ECO:0000256" key="2">
    <source>
        <dbReference type="ARBA" id="ARBA00004123"/>
    </source>
</evidence>
<keyword evidence="4" id="KW-0540">Nuclease</keyword>
<proteinExistence type="inferred from homology"/>
<evidence type="ECO:0000256" key="3">
    <source>
        <dbReference type="ARBA" id="ARBA00006958"/>
    </source>
</evidence>
<evidence type="ECO:0000256" key="4">
    <source>
        <dbReference type="ARBA" id="ARBA00022722"/>
    </source>
</evidence>
<name>A0A6A4EQR7_9STRA</name>
<gene>
    <name evidence="9" type="ORF">PR003_g16235</name>
</gene>
<dbReference type="InterPro" id="IPR027806">
    <property type="entry name" value="HARBI1_dom"/>
</dbReference>
<feature type="non-terminal residue" evidence="9">
    <location>
        <position position="1"/>
    </location>
</feature>
<evidence type="ECO:0000313" key="10">
    <source>
        <dbReference type="Proteomes" id="UP000434957"/>
    </source>
</evidence>
<evidence type="ECO:0000256" key="6">
    <source>
        <dbReference type="ARBA" id="ARBA00022801"/>
    </source>
</evidence>
<keyword evidence="6" id="KW-0378">Hydrolase</keyword>
<evidence type="ECO:0000256" key="1">
    <source>
        <dbReference type="ARBA" id="ARBA00001968"/>
    </source>
</evidence>
<dbReference type="GO" id="GO:0046872">
    <property type="term" value="F:metal ion binding"/>
    <property type="evidence" value="ECO:0007669"/>
    <property type="project" value="UniProtKB-KW"/>
</dbReference>
<comment type="similarity">
    <text evidence="3">Belongs to the HARBI1 family.</text>
</comment>
<feature type="domain" description="DDE Tnp4" evidence="8">
    <location>
        <begin position="138"/>
        <end position="296"/>
    </location>
</feature>
<protein>
    <recommendedName>
        <fullName evidence="8">DDE Tnp4 domain-containing protein</fullName>
    </recommendedName>
</protein>
<evidence type="ECO:0000256" key="7">
    <source>
        <dbReference type="ARBA" id="ARBA00023242"/>
    </source>
</evidence>
<keyword evidence="7" id="KW-0539">Nucleus</keyword>
<evidence type="ECO:0000259" key="8">
    <source>
        <dbReference type="Pfam" id="PF13359"/>
    </source>
</evidence>
<dbReference type="GO" id="GO:0016787">
    <property type="term" value="F:hydrolase activity"/>
    <property type="evidence" value="ECO:0007669"/>
    <property type="project" value="UniProtKB-KW"/>
</dbReference>
<comment type="caution">
    <text evidence="9">The sequence shown here is derived from an EMBL/GenBank/DDBJ whole genome shotgun (WGS) entry which is preliminary data.</text>
</comment>
<comment type="subcellular location">
    <subcellularLocation>
        <location evidence="2">Nucleus</location>
    </subcellularLocation>
</comment>
<evidence type="ECO:0000313" key="9">
    <source>
        <dbReference type="EMBL" id="KAE9326464.1"/>
    </source>
</evidence>
<dbReference type="PANTHER" id="PTHR22930">
    <property type="match status" value="1"/>
</dbReference>
<comment type="cofactor">
    <cofactor evidence="1">
        <name>a divalent metal cation</name>
        <dbReference type="ChEBI" id="CHEBI:60240"/>
    </cofactor>
</comment>
<evidence type="ECO:0000256" key="5">
    <source>
        <dbReference type="ARBA" id="ARBA00022723"/>
    </source>
</evidence>
<dbReference type="GO" id="GO:0005634">
    <property type="term" value="C:nucleus"/>
    <property type="evidence" value="ECO:0007669"/>
    <property type="project" value="UniProtKB-SubCell"/>
</dbReference>